<dbReference type="EMBL" id="JAGKQM010000004">
    <property type="protein sequence ID" value="KAH0928482.1"/>
    <property type="molecule type" value="Genomic_DNA"/>
</dbReference>
<organism evidence="4 5">
    <name type="scientific">Brassica napus</name>
    <name type="common">Rape</name>
    <dbReference type="NCBI Taxonomy" id="3708"/>
    <lineage>
        <taxon>Eukaryota</taxon>
        <taxon>Viridiplantae</taxon>
        <taxon>Streptophyta</taxon>
        <taxon>Embryophyta</taxon>
        <taxon>Tracheophyta</taxon>
        <taxon>Spermatophyta</taxon>
        <taxon>Magnoliopsida</taxon>
        <taxon>eudicotyledons</taxon>
        <taxon>Gunneridae</taxon>
        <taxon>Pentapetalae</taxon>
        <taxon>rosids</taxon>
        <taxon>malvids</taxon>
        <taxon>Brassicales</taxon>
        <taxon>Brassicaceae</taxon>
        <taxon>Brassiceae</taxon>
        <taxon>Brassica</taxon>
    </lineage>
</organism>
<comment type="caution">
    <text evidence="4">The sequence shown here is derived from an EMBL/GenBank/DDBJ whole genome shotgun (WGS) entry which is preliminary data.</text>
</comment>
<keyword evidence="3" id="KW-0690">Ribosome biogenesis</keyword>
<keyword evidence="3" id="KW-0539">Nucleus</keyword>
<dbReference type="Proteomes" id="UP000824890">
    <property type="component" value="Unassembled WGS sequence"/>
</dbReference>
<keyword evidence="3" id="KW-0963">Cytoplasm</keyword>
<keyword evidence="5" id="KW-1185">Reference proteome</keyword>
<evidence type="ECO:0000256" key="3">
    <source>
        <dbReference type="HAMAP-Rule" id="MF_03132"/>
    </source>
</evidence>
<name>A0ABQ8DGI3_BRANA</name>
<evidence type="ECO:0000313" key="5">
    <source>
        <dbReference type="Proteomes" id="UP000824890"/>
    </source>
</evidence>
<dbReference type="CDD" id="cd00527">
    <property type="entry name" value="IF6"/>
    <property type="match status" value="1"/>
</dbReference>
<proteinExistence type="inferred from homology"/>
<evidence type="ECO:0000256" key="1">
    <source>
        <dbReference type="ARBA" id="ARBA00022540"/>
    </source>
</evidence>
<dbReference type="SMART" id="SM00654">
    <property type="entry name" value="eIF6"/>
    <property type="match status" value="1"/>
</dbReference>
<evidence type="ECO:0000256" key="2">
    <source>
        <dbReference type="ARBA" id="ARBA00022917"/>
    </source>
</evidence>
<protein>
    <recommendedName>
        <fullName evidence="3">Eukaryotic translation initiation factor 6</fullName>
        <shortName evidence="3">eIF-6</shortName>
    </recommendedName>
</protein>
<keyword evidence="2 3" id="KW-0648">Protein biosynthesis</keyword>
<comment type="subcellular location">
    <subcellularLocation>
        <location evidence="3">Cytoplasm</location>
    </subcellularLocation>
    <subcellularLocation>
        <location evidence="3">Nucleus</location>
        <location evidence="3">Nucleolus</location>
    </subcellularLocation>
    <text evidence="3">Shuttles between cytoplasm and nucleus/nucleolus.</text>
</comment>
<comment type="function">
    <text evidence="3">Binds to the 60S ribosomal subunit and prevents its association with the 40S ribosomal subunit to form the 80S initiation complex in the cytoplasm. May also be involved in ribosome biogenesis.</text>
</comment>
<dbReference type="HAMAP" id="MF_00032">
    <property type="entry name" value="eIF_6"/>
    <property type="match status" value="1"/>
</dbReference>
<dbReference type="Pfam" id="PF01912">
    <property type="entry name" value="eIF-6"/>
    <property type="match status" value="1"/>
</dbReference>
<evidence type="ECO:0000313" key="4">
    <source>
        <dbReference type="EMBL" id="KAH0928482.1"/>
    </source>
</evidence>
<dbReference type="NCBIfam" id="TIGR00323">
    <property type="entry name" value="eIF-6"/>
    <property type="match status" value="1"/>
</dbReference>
<dbReference type="PANTHER" id="PTHR10784">
    <property type="entry name" value="TRANSLATION INITIATION FACTOR 6"/>
    <property type="match status" value="1"/>
</dbReference>
<reference evidence="4 5" key="1">
    <citation type="submission" date="2021-05" db="EMBL/GenBank/DDBJ databases">
        <title>Genome Assembly of Synthetic Allotetraploid Brassica napus Reveals Homoeologous Exchanges between Subgenomes.</title>
        <authorList>
            <person name="Davis J.T."/>
        </authorList>
    </citation>
    <scope>NUCLEOTIDE SEQUENCE [LARGE SCALE GENOMIC DNA]</scope>
    <source>
        <strain evidence="5">cv. Da-Ae</strain>
        <tissue evidence="4">Seedling</tissue>
    </source>
</reference>
<accession>A0ABQ8DGI3</accession>
<gene>
    <name evidence="3" type="primary">EIF6</name>
    <name evidence="4" type="ORF">HID58_014209</name>
</gene>
<dbReference type="Gene3D" id="3.75.10.10">
    <property type="entry name" value="L-arginine/glycine Amidinotransferase, Chain A"/>
    <property type="match status" value="1"/>
</dbReference>
<sequence>MNLFSDAGGPLSRRLRAPLPSSLFSAPLLSPCLSRACYWSSAESVLWRSDSLVRAMALSGYLSGTGAVGRESLWVGVDSFSRLLRSLEVASVFPDLGFGLRVTASGAPVRLLLCGYVVVVWLRGCSIGLCLLGLQFENNCEVGVFSKLTNAYCLVAIGGSENFYSAFESELAGVIPIVKTSIGGTRIIGRLCAGNKNGLLVPHTTTDQELQHLRNSLPDQVVVQRIEERLSALGNCIACNDHVALAHTDLDKETEEIIADVLGVEVFRQTIAGNILVGSYCALSNRGGIVHPHTSVEDLDELSTLLQVPLVAGTVNRGSEVIGAGMTVNDWTSFCGSDTTATELSVIDSIFKLREAQPSSIVDEMRKSLIDTYFNWVHGWFIFHSNDFQLIQF</sequence>
<comment type="subunit">
    <text evidence="3">Monomer. Associates with the 60S ribosomal subunit.</text>
</comment>
<dbReference type="SUPFAM" id="SSF55909">
    <property type="entry name" value="Pentein"/>
    <property type="match status" value="1"/>
</dbReference>
<keyword evidence="1 3" id="KW-0396">Initiation factor</keyword>
<comment type="similarity">
    <text evidence="3">Belongs to the eIF-6 family.</text>
</comment>
<dbReference type="InterPro" id="IPR002769">
    <property type="entry name" value="eIF6"/>
</dbReference>